<name>A0AA36ESE0_LACSI</name>
<reference evidence="1" key="1">
    <citation type="submission" date="2023-04" db="EMBL/GenBank/DDBJ databases">
        <authorList>
            <person name="Vijverberg K."/>
            <person name="Xiong W."/>
            <person name="Schranz E."/>
        </authorList>
    </citation>
    <scope>NUCLEOTIDE SEQUENCE</scope>
</reference>
<organism evidence="1 2">
    <name type="scientific">Lactuca saligna</name>
    <name type="common">Willowleaf lettuce</name>
    <dbReference type="NCBI Taxonomy" id="75948"/>
    <lineage>
        <taxon>Eukaryota</taxon>
        <taxon>Viridiplantae</taxon>
        <taxon>Streptophyta</taxon>
        <taxon>Embryophyta</taxon>
        <taxon>Tracheophyta</taxon>
        <taxon>Spermatophyta</taxon>
        <taxon>Magnoliopsida</taxon>
        <taxon>eudicotyledons</taxon>
        <taxon>Gunneridae</taxon>
        <taxon>Pentapetalae</taxon>
        <taxon>asterids</taxon>
        <taxon>campanulids</taxon>
        <taxon>Asterales</taxon>
        <taxon>Asteraceae</taxon>
        <taxon>Cichorioideae</taxon>
        <taxon>Cichorieae</taxon>
        <taxon>Lactucinae</taxon>
        <taxon>Lactuca</taxon>
    </lineage>
</organism>
<evidence type="ECO:0000313" key="2">
    <source>
        <dbReference type="Proteomes" id="UP001177003"/>
    </source>
</evidence>
<keyword evidence="2" id="KW-1185">Reference proteome</keyword>
<dbReference type="EMBL" id="OX465085">
    <property type="protein sequence ID" value="CAI9304405.1"/>
    <property type="molecule type" value="Genomic_DNA"/>
</dbReference>
<evidence type="ECO:0000313" key="1">
    <source>
        <dbReference type="EMBL" id="CAI9304405.1"/>
    </source>
</evidence>
<sequence length="163" mass="17991">MAEEGYKVSLHMYDLSEGLARQLSMSFLKKAIEGICEVAQFLVGLSIPYCILNLPNALQVIRPSKSEQLFGMEWLRCCLIVGAPTISLLLKLQKISKFNCDISQVCALHYLMVAKWRATGDMDFKVNNRLIKWHGESSEPIALTALGASGDLAPDFDVLLGVG</sequence>
<dbReference type="Proteomes" id="UP001177003">
    <property type="component" value="Chromosome 9"/>
</dbReference>
<gene>
    <name evidence="1" type="ORF">LSALG_LOCUS42784</name>
</gene>
<protein>
    <submittedName>
        <fullName evidence="1">Uncharacterized protein</fullName>
    </submittedName>
</protein>
<accession>A0AA36ESE0</accession>
<proteinExistence type="predicted"/>
<dbReference type="AlphaFoldDB" id="A0AA36ESE0"/>